<proteinExistence type="predicted"/>
<comment type="caution">
    <text evidence="2">The sequence shown here is derived from an EMBL/GenBank/DDBJ whole genome shotgun (WGS) entry which is preliminary data.</text>
</comment>
<protein>
    <submittedName>
        <fullName evidence="2">Uncharacterized protein</fullName>
    </submittedName>
</protein>
<gene>
    <name evidence="2" type="ORF">S01H4_43005</name>
</gene>
<feature type="transmembrane region" description="Helical" evidence="1">
    <location>
        <begin position="30"/>
        <end position="51"/>
    </location>
</feature>
<keyword evidence="1" id="KW-0472">Membrane</keyword>
<sequence length="103" mass="10697">MVVALIAAAPLAERASDHENGWWHDPDGALIYLAGLIVIAGPLAGAGLGVTMLRQKRALATAWMMVPVAIAASIAMAAIGVPWMWYLLPAIAASASRALIAPR</sequence>
<evidence type="ECO:0000313" key="2">
    <source>
        <dbReference type="EMBL" id="GAG95403.1"/>
    </source>
</evidence>
<reference evidence="2" key="1">
    <citation type="journal article" date="2014" name="Front. Microbiol.">
        <title>High frequency of phylogenetically diverse reductive dehalogenase-homologous genes in deep subseafloor sedimentary metagenomes.</title>
        <authorList>
            <person name="Kawai M."/>
            <person name="Futagami T."/>
            <person name="Toyoda A."/>
            <person name="Takaki Y."/>
            <person name="Nishi S."/>
            <person name="Hori S."/>
            <person name="Arai W."/>
            <person name="Tsubouchi T."/>
            <person name="Morono Y."/>
            <person name="Uchiyama I."/>
            <person name="Ito T."/>
            <person name="Fujiyama A."/>
            <person name="Inagaki F."/>
            <person name="Takami H."/>
        </authorList>
    </citation>
    <scope>NUCLEOTIDE SEQUENCE</scope>
    <source>
        <strain evidence="2">Expedition CK06-06</strain>
    </source>
</reference>
<dbReference type="EMBL" id="BART01023674">
    <property type="protein sequence ID" value="GAG95403.1"/>
    <property type="molecule type" value="Genomic_DNA"/>
</dbReference>
<dbReference type="AlphaFoldDB" id="X1CGK5"/>
<feature type="transmembrane region" description="Helical" evidence="1">
    <location>
        <begin position="58"/>
        <end position="77"/>
    </location>
</feature>
<organism evidence="2">
    <name type="scientific">marine sediment metagenome</name>
    <dbReference type="NCBI Taxonomy" id="412755"/>
    <lineage>
        <taxon>unclassified sequences</taxon>
        <taxon>metagenomes</taxon>
        <taxon>ecological metagenomes</taxon>
    </lineage>
</organism>
<keyword evidence="1" id="KW-0812">Transmembrane</keyword>
<evidence type="ECO:0000256" key="1">
    <source>
        <dbReference type="SAM" id="Phobius"/>
    </source>
</evidence>
<accession>X1CGK5</accession>
<name>X1CGK5_9ZZZZ</name>
<keyword evidence="1" id="KW-1133">Transmembrane helix</keyword>